<sequence length="103" mass="11071">MTLKTLLSSGFLKSKNNSCKRARGSAAQKSNGDGTMPTSATEAHHAVCTISRATQFPRVFHVAWPGAVNAPVYPLQMAKQRAGSARKARISPAKKSFNMEVQP</sequence>
<evidence type="ECO:0000256" key="1">
    <source>
        <dbReference type="SAM" id="MobiDB-lite"/>
    </source>
</evidence>
<evidence type="ECO:0000313" key="2">
    <source>
        <dbReference type="EMBL" id="BAJ79487.1"/>
    </source>
</evidence>
<dbReference type="EMBL" id="AP012035">
    <property type="protein sequence ID" value="BAJ79487.1"/>
    <property type="molecule type" value="Genomic_DNA"/>
</dbReference>
<accession>F0J1A5</accession>
<dbReference type="KEGG" id="amv:ACMV_01400"/>
<reference evidence="2 3" key="1">
    <citation type="submission" date="2010-12" db="EMBL/GenBank/DDBJ databases">
        <title>Whole genome sequence of Acidiphilium multivorum AIU301.</title>
        <authorList>
            <person name="Narita-Yamada S."/>
            <person name="Nakamura S."/>
            <person name="Ito N."/>
            <person name="Takarada H."/>
            <person name="Katano Y."/>
            <person name="Nakazawa H."/>
            <person name="Hosoyama A."/>
            <person name="Yamada R."/>
            <person name="Fujita N."/>
        </authorList>
    </citation>
    <scope>NUCLEOTIDE SEQUENCE [LARGE SCALE GENOMIC DNA]</scope>
    <source>
        <strain evidence="3">DSM 11245 / JCM 8867 / AIU301</strain>
    </source>
</reference>
<protein>
    <submittedName>
        <fullName evidence="2">Uncharacterized protein</fullName>
    </submittedName>
</protein>
<dbReference type="Proteomes" id="UP000007100">
    <property type="component" value="Chromosome"/>
</dbReference>
<evidence type="ECO:0000313" key="3">
    <source>
        <dbReference type="Proteomes" id="UP000007100"/>
    </source>
</evidence>
<organism evidence="2 3">
    <name type="scientific">Acidiphilium multivorum (strain DSM 11245 / JCM 8867 / NBRC 100883 / AIU 301)</name>
    <dbReference type="NCBI Taxonomy" id="926570"/>
    <lineage>
        <taxon>Bacteria</taxon>
        <taxon>Pseudomonadati</taxon>
        <taxon>Pseudomonadota</taxon>
        <taxon>Alphaproteobacteria</taxon>
        <taxon>Acetobacterales</taxon>
        <taxon>Acidocellaceae</taxon>
        <taxon>Acidiphilium</taxon>
    </lineage>
</organism>
<dbReference type="AlphaFoldDB" id="F0J1A5"/>
<feature type="compositionally biased region" description="Polar residues" evidence="1">
    <location>
        <begin position="27"/>
        <end position="41"/>
    </location>
</feature>
<gene>
    <name evidence="2" type="ordered locus">ACMV_01400</name>
</gene>
<dbReference type="HOGENOM" id="CLU_2257585_0_0_5"/>
<feature type="region of interest" description="Disordered" evidence="1">
    <location>
        <begin position="15"/>
        <end position="43"/>
    </location>
</feature>
<keyword evidence="3" id="KW-1185">Reference proteome</keyword>
<name>F0J1A5_ACIMA</name>
<proteinExistence type="predicted"/>
<feature type="region of interest" description="Disordered" evidence="1">
    <location>
        <begin position="78"/>
        <end position="103"/>
    </location>
</feature>